<evidence type="ECO:0000259" key="2">
    <source>
        <dbReference type="Pfam" id="PF05257"/>
    </source>
</evidence>
<comment type="caution">
    <text evidence="3">The sequence shown here is derived from an EMBL/GenBank/DDBJ whole genome shotgun (WGS) entry which is preliminary data.</text>
</comment>
<reference evidence="3 4" key="1">
    <citation type="submission" date="2018-11" db="EMBL/GenBank/DDBJ databases">
        <authorList>
            <person name="Zhou Z."/>
            <person name="Wang G."/>
        </authorList>
    </citation>
    <scope>NUCLEOTIDE SEQUENCE [LARGE SCALE GENOMIC DNA]</scope>
    <source>
        <strain evidence="3 4">KCTC42998</strain>
    </source>
</reference>
<organism evidence="3 4">
    <name type="scientific">Larkinella knui</name>
    <dbReference type="NCBI Taxonomy" id="2025310"/>
    <lineage>
        <taxon>Bacteria</taxon>
        <taxon>Pseudomonadati</taxon>
        <taxon>Bacteroidota</taxon>
        <taxon>Cytophagia</taxon>
        <taxon>Cytophagales</taxon>
        <taxon>Spirosomataceae</taxon>
        <taxon>Larkinella</taxon>
    </lineage>
</organism>
<dbReference type="InterPro" id="IPR036365">
    <property type="entry name" value="PGBD-like_sf"/>
</dbReference>
<evidence type="ECO:0000313" key="3">
    <source>
        <dbReference type="EMBL" id="RRB15239.1"/>
    </source>
</evidence>
<sequence>MSTIFPYPGRIVKSGEKNSQIVVSIQQRLNELKCSESLLSVDGSFGLKTARAVKVFQSRAVDIRQIPLKLDGQIGPITWAALFGEETPSIQPDSNLLQEAIKFATSQVGIMENPLFSNQGPEVNQYLASVALGPGYAWCAAFLHWCFDQAANHLNVTNPVVPTASVLDHWTKAGKAGTKRIFAVKAVNDPTLVKPGQIFTITFGGGFGHTGLVTSVDNGIIHTIEGNSKPDGGLIREGYGVFRRKRKVFNINLGYIDYT</sequence>
<dbReference type="Gene3D" id="1.10.101.10">
    <property type="entry name" value="PGBD-like superfamily/PGBD"/>
    <property type="match status" value="1"/>
</dbReference>
<dbReference type="RefSeq" id="WP_124906843.1">
    <property type="nucleotide sequence ID" value="NZ_RQJP01000002.1"/>
</dbReference>
<feature type="domain" description="Peptidase C51" evidence="2">
    <location>
        <begin position="134"/>
        <end position="227"/>
    </location>
</feature>
<dbReference type="EMBL" id="RQJP01000002">
    <property type="protein sequence ID" value="RRB15239.1"/>
    <property type="molecule type" value="Genomic_DNA"/>
</dbReference>
<gene>
    <name evidence="3" type="ORF">EHT87_11905</name>
</gene>
<evidence type="ECO:0000259" key="1">
    <source>
        <dbReference type="Pfam" id="PF01471"/>
    </source>
</evidence>
<dbReference type="InterPro" id="IPR036366">
    <property type="entry name" value="PGBDSf"/>
</dbReference>
<evidence type="ECO:0000313" key="4">
    <source>
        <dbReference type="Proteomes" id="UP000274271"/>
    </source>
</evidence>
<dbReference type="OrthoDB" id="9813532at2"/>
<dbReference type="InterPro" id="IPR007921">
    <property type="entry name" value="CHAP_dom"/>
</dbReference>
<dbReference type="InterPro" id="IPR002477">
    <property type="entry name" value="Peptidoglycan-bd-like"/>
</dbReference>
<keyword evidence="4" id="KW-1185">Reference proteome</keyword>
<name>A0A3P1CPR3_9BACT</name>
<proteinExistence type="predicted"/>
<dbReference type="Pfam" id="PF05257">
    <property type="entry name" value="CHAP"/>
    <property type="match status" value="1"/>
</dbReference>
<dbReference type="Pfam" id="PF01471">
    <property type="entry name" value="PG_binding_1"/>
    <property type="match status" value="1"/>
</dbReference>
<dbReference type="Proteomes" id="UP000274271">
    <property type="component" value="Unassembled WGS sequence"/>
</dbReference>
<dbReference type="SUPFAM" id="SSF47090">
    <property type="entry name" value="PGBD-like"/>
    <property type="match status" value="1"/>
</dbReference>
<accession>A0A3P1CPR3</accession>
<feature type="domain" description="Peptidoglycan binding-like" evidence="1">
    <location>
        <begin position="20"/>
        <end position="82"/>
    </location>
</feature>
<protein>
    <submittedName>
        <fullName evidence="3">Peptidoglycan-binding protein</fullName>
    </submittedName>
</protein>
<dbReference type="AlphaFoldDB" id="A0A3P1CPR3"/>